<dbReference type="EMBL" id="CAJNOC010005783">
    <property type="protein sequence ID" value="CAF1061963.1"/>
    <property type="molecule type" value="Genomic_DNA"/>
</dbReference>
<keyword evidence="1" id="KW-0479">Metal-binding</keyword>
<dbReference type="SUPFAM" id="SSF50630">
    <property type="entry name" value="Acid proteases"/>
    <property type="match status" value="1"/>
</dbReference>
<dbReference type="GO" id="GO:0008270">
    <property type="term" value="F:zinc ion binding"/>
    <property type="evidence" value="ECO:0007669"/>
    <property type="project" value="UniProtKB-KW"/>
</dbReference>
<dbReference type="CDD" id="cd01647">
    <property type="entry name" value="RT_LTR"/>
    <property type="match status" value="1"/>
</dbReference>
<dbReference type="Pfam" id="PF00098">
    <property type="entry name" value="zf-CCHC"/>
    <property type="match status" value="1"/>
</dbReference>
<dbReference type="InterPro" id="IPR036875">
    <property type="entry name" value="Znf_CCHC_sf"/>
</dbReference>
<dbReference type="PANTHER" id="PTHR15503:SF22">
    <property type="entry name" value="TRANSPOSON TY3-I GAG POLYPROTEIN"/>
    <property type="match status" value="1"/>
</dbReference>
<evidence type="ECO:0000256" key="2">
    <source>
        <dbReference type="SAM" id="MobiDB-lite"/>
    </source>
</evidence>
<gene>
    <name evidence="4" type="ORF">OXX778_LOCUS19327</name>
</gene>
<feature type="region of interest" description="Disordered" evidence="2">
    <location>
        <begin position="81"/>
        <end position="121"/>
    </location>
</feature>
<dbReference type="PANTHER" id="PTHR15503">
    <property type="entry name" value="LDOC1 RELATED"/>
    <property type="match status" value="1"/>
</dbReference>
<evidence type="ECO:0000256" key="1">
    <source>
        <dbReference type="PROSITE-ProRule" id="PRU00047"/>
    </source>
</evidence>
<dbReference type="Gene3D" id="2.40.70.10">
    <property type="entry name" value="Acid Proteases"/>
    <property type="match status" value="1"/>
</dbReference>
<keyword evidence="1" id="KW-0862">Zinc</keyword>
<reference evidence="4" key="1">
    <citation type="submission" date="2021-02" db="EMBL/GenBank/DDBJ databases">
        <authorList>
            <person name="Nowell W R."/>
        </authorList>
    </citation>
    <scope>NUCLEOTIDE SEQUENCE</scope>
    <source>
        <strain evidence="4">Ploen Becks lab</strain>
    </source>
</reference>
<keyword evidence="5" id="KW-1185">Reference proteome</keyword>
<dbReference type="Gene3D" id="3.30.70.270">
    <property type="match status" value="1"/>
</dbReference>
<name>A0A814L7A7_9BILA</name>
<dbReference type="InterPro" id="IPR032567">
    <property type="entry name" value="RTL1-rel"/>
</dbReference>
<evidence type="ECO:0000313" key="4">
    <source>
        <dbReference type="EMBL" id="CAF1061963.1"/>
    </source>
</evidence>
<dbReference type="Proteomes" id="UP000663879">
    <property type="component" value="Unassembled WGS sequence"/>
</dbReference>
<feature type="compositionally biased region" description="Basic and acidic residues" evidence="2">
    <location>
        <begin position="109"/>
        <end position="121"/>
    </location>
</feature>
<dbReference type="OrthoDB" id="425619at2759"/>
<comment type="caution">
    <text evidence="4">The sequence shown here is derived from an EMBL/GenBank/DDBJ whole genome shotgun (WGS) entry which is preliminary data.</text>
</comment>
<dbReference type="SUPFAM" id="SSF56672">
    <property type="entry name" value="DNA/RNA polymerases"/>
    <property type="match status" value="1"/>
</dbReference>
<dbReference type="GO" id="GO:0003676">
    <property type="term" value="F:nucleic acid binding"/>
    <property type="evidence" value="ECO:0007669"/>
    <property type="project" value="InterPro"/>
</dbReference>
<dbReference type="PROSITE" id="PS50158">
    <property type="entry name" value="ZF_CCHC"/>
    <property type="match status" value="1"/>
</dbReference>
<keyword evidence="1" id="KW-0863">Zinc-finger</keyword>
<dbReference type="InterPro" id="IPR043502">
    <property type="entry name" value="DNA/RNA_pol_sf"/>
</dbReference>
<feature type="domain" description="CCHC-type" evidence="3">
    <location>
        <begin position="57"/>
        <end position="72"/>
    </location>
</feature>
<dbReference type="SMART" id="SM00343">
    <property type="entry name" value="ZnF_C2HC"/>
    <property type="match status" value="1"/>
</dbReference>
<sequence>MDDCTKSKLLRTRLFANAPENSVDYKSITSKVDDESILVNRLNAMSLKTPTKFSGECFYCQKPGHRKSDCRKRLSDEKYGGNVNQRRYNNDRKNMRVSFNNVDRTPNSRHNDESRRYGRRTDERVKSKHAFVIDAEIDDDGSEYELNSIEYSIECNGLRVNGLDRVNLVVKLGDSFTNVRMLVDSGSSGSFINPAKLPANLREKIETFLKDANDPNEYDLTKSTINIKAALSAKRVNCAIGDLIVSSNGWFGKHQFIFADVAEAGILGLDFLKKFNAVIDYANDRITIKDGEKDIYLIYLSNNSISATSEAIIKCNTGDELIGRDLLFQPNCINEFFQDLVFGKCLSKINENGEILIMVVNVSGKDVVLASQLQVGTVQEVDALNVRQEVDHEVNEKIDVSKLKINPLISTSERNEILKLVLKHHKAFKWCDDDTGLTDITEHDLDTGNTRPIKQRPYRLPQSAQEEVRKQVNDMLKKNIIRESKSPWCSPIILVKKKADEMGKSEFRFCIDFRKLNEATAKNCYPLPRIDDTVDALGGSKYFTTLDLASGYWQYH</sequence>
<accession>A0A814L7A7</accession>
<dbReference type="Gene3D" id="3.10.10.10">
    <property type="entry name" value="HIV Type 1 Reverse Transcriptase, subunit A, domain 1"/>
    <property type="match status" value="1"/>
</dbReference>
<dbReference type="AlphaFoldDB" id="A0A814L7A7"/>
<dbReference type="InterPro" id="IPR021109">
    <property type="entry name" value="Peptidase_aspartic_dom_sf"/>
</dbReference>
<proteinExistence type="predicted"/>
<dbReference type="InterPro" id="IPR001878">
    <property type="entry name" value="Znf_CCHC"/>
</dbReference>
<dbReference type="InterPro" id="IPR043128">
    <property type="entry name" value="Rev_trsase/Diguanyl_cyclase"/>
</dbReference>
<organism evidence="4 5">
    <name type="scientific">Brachionus calyciflorus</name>
    <dbReference type="NCBI Taxonomy" id="104777"/>
    <lineage>
        <taxon>Eukaryota</taxon>
        <taxon>Metazoa</taxon>
        <taxon>Spiralia</taxon>
        <taxon>Gnathifera</taxon>
        <taxon>Rotifera</taxon>
        <taxon>Eurotatoria</taxon>
        <taxon>Monogononta</taxon>
        <taxon>Pseudotrocha</taxon>
        <taxon>Ploima</taxon>
        <taxon>Brachionidae</taxon>
        <taxon>Brachionus</taxon>
    </lineage>
</organism>
<protein>
    <recommendedName>
        <fullName evidence="3">CCHC-type domain-containing protein</fullName>
    </recommendedName>
</protein>
<dbReference type="SUPFAM" id="SSF57756">
    <property type="entry name" value="Retrovirus zinc finger-like domains"/>
    <property type="match status" value="1"/>
</dbReference>
<evidence type="ECO:0000313" key="5">
    <source>
        <dbReference type="Proteomes" id="UP000663879"/>
    </source>
</evidence>
<evidence type="ECO:0000259" key="3">
    <source>
        <dbReference type="PROSITE" id="PS50158"/>
    </source>
</evidence>